<protein>
    <submittedName>
        <fullName evidence="1">Uncharacterized protein</fullName>
    </submittedName>
</protein>
<keyword evidence="2" id="KW-1185">Reference proteome</keyword>
<evidence type="ECO:0000313" key="1">
    <source>
        <dbReference type="EMBL" id="KAK9987825.1"/>
    </source>
</evidence>
<organism evidence="1 2">
    <name type="scientific">Lithocarpus litseifolius</name>
    <dbReference type="NCBI Taxonomy" id="425828"/>
    <lineage>
        <taxon>Eukaryota</taxon>
        <taxon>Viridiplantae</taxon>
        <taxon>Streptophyta</taxon>
        <taxon>Embryophyta</taxon>
        <taxon>Tracheophyta</taxon>
        <taxon>Spermatophyta</taxon>
        <taxon>Magnoliopsida</taxon>
        <taxon>eudicotyledons</taxon>
        <taxon>Gunneridae</taxon>
        <taxon>Pentapetalae</taxon>
        <taxon>rosids</taxon>
        <taxon>fabids</taxon>
        <taxon>Fagales</taxon>
        <taxon>Fagaceae</taxon>
        <taxon>Lithocarpus</taxon>
    </lineage>
</organism>
<gene>
    <name evidence="1" type="ORF">SO802_028064</name>
</gene>
<reference evidence="1 2" key="1">
    <citation type="submission" date="2024-01" db="EMBL/GenBank/DDBJ databases">
        <title>A telomere-to-telomere, gap-free genome of sweet tea (Lithocarpus litseifolius).</title>
        <authorList>
            <person name="Zhou J."/>
        </authorList>
    </citation>
    <scope>NUCLEOTIDE SEQUENCE [LARGE SCALE GENOMIC DNA]</scope>
    <source>
        <strain evidence="1">Zhou-2022a</strain>
        <tissue evidence="1">Leaf</tissue>
    </source>
</reference>
<evidence type="ECO:0000313" key="2">
    <source>
        <dbReference type="Proteomes" id="UP001459277"/>
    </source>
</evidence>
<sequence>MLNWVKMLHERGEVLNTVDQRLGGRFDEQQMKCLLVVQLWCAHSECDRRPSIREAIQVLNFEAPLHLLQFYTPRSSYHTPTMNMKLHLYFQHPILLLILRDDKIHFQAIVTTPIPHCLKHSMLLLHNIALVVII</sequence>
<comment type="caution">
    <text evidence="1">The sequence shown here is derived from an EMBL/GenBank/DDBJ whole genome shotgun (WGS) entry which is preliminary data.</text>
</comment>
<dbReference type="AlphaFoldDB" id="A0AAW2BUR5"/>
<dbReference type="Proteomes" id="UP001459277">
    <property type="component" value="Unassembled WGS sequence"/>
</dbReference>
<name>A0AAW2BUR5_9ROSI</name>
<dbReference type="Gene3D" id="1.10.510.10">
    <property type="entry name" value="Transferase(Phosphotransferase) domain 1"/>
    <property type="match status" value="1"/>
</dbReference>
<proteinExistence type="predicted"/>
<accession>A0AAW2BUR5</accession>
<dbReference type="EMBL" id="JAZDWU010000010">
    <property type="protein sequence ID" value="KAK9987825.1"/>
    <property type="molecule type" value="Genomic_DNA"/>
</dbReference>